<comment type="caution">
    <text evidence="6">The sequence shown here is derived from an EMBL/GenBank/DDBJ whole genome shotgun (WGS) entry which is preliminary data.</text>
</comment>
<dbReference type="InterPro" id="IPR036457">
    <property type="entry name" value="PPM-type-like_dom_sf"/>
</dbReference>
<keyword evidence="4" id="KW-0472">Membrane</keyword>
<dbReference type="PANTHER" id="PTHR43156">
    <property type="entry name" value="STAGE II SPORULATION PROTEIN E-RELATED"/>
    <property type="match status" value="1"/>
</dbReference>
<keyword evidence="4" id="KW-0812">Transmembrane</keyword>
<dbReference type="PANTHER" id="PTHR43156:SF9">
    <property type="entry name" value="HAMP DOMAIN-CONTAINING PROTEIN"/>
    <property type="match status" value="1"/>
</dbReference>
<dbReference type="Gene3D" id="1.25.40.10">
    <property type="entry name" value="Tetratricopeptide repeat domain"/>
    <property type="match status" value="1"/>
</dbReference>
<keyword evidence="3" id="KW-0175">Coiled coil</keyword>
<evidence type="ECO:0000256" key="3">
    <source>
        <dbReference type="SAM" id="Coils"/>
    </source>
</evidence>
<dbReference type="SUPFAM" id="SSF48452">
    <property type="entry name" value="TPR-like"/>
    <property type="match status" value="1"/>
</dbReference>
<dbReference type="InterPro" id="IPR052016">
    <property type="entry name" value="Bact_Sigma-Reg"/>
</dbReference>
<protein>
    <submittedName>
        <fullName evidence="6">SpoIIE family protein phosphatase</fullName>
    </submittedName>
</protein>
<feature type="coiled-coil region" evidence="3">
    <location>
        <begin position="206"/>
        <end position="247"/>
    </location>
</feature>
<evidence type="ECO:0000256" key="4">
    <source>
        <dbReference type="SAM" id="Phobius"/>
    </source>
</evidence>
<evidence type="ECO:0000313" key="7">
    <source>
        <dbReference type="Proteomes" id="UP001172083"/>
    </source>
</evidence>
<evidence type="ECO:0000256" key="1">
    <source>
        <dbReference type="ARBA" id="ARBA00022801"/>
    </source>
</evidence>
<dbReference type="PROSITE" id="PS50005">
    <property type="entry name" value="TPR"/>
    <property type="match status" value="1"/>
</dbReference>
<dbReference type="Pfam" id="PF07228">
    <property type="entry name" value="SpoIIE"/>
    <property type="match status" value="1"/>
</dbReference>
<dbReference type="InterPro" id="IPR019734">
    <property type="entry name" value="TPR_rpt"/>
</dbReference>
<dbReference type="InterPro" id="IPR001932">
    <property type="entry name" value="PPM-type_phosphatase-like_dom"/>
</dbReference>
<dbReference type="SMART" id="SM00028">
    <property type="entry name" value="TPR"/>
    <property type="match status" value="3"/>
</dbReference>
<evidence type="ECO:0000313" key="6">
    <source>
        <dbReference type="EMBL" id="MDN5210533.1"/>
    </source>
</evidence>
<gene>
    <name evidence="6" type="ORF">QQ020_00700</name>
</gene>
<keyword evidence="1" id="KW-0378">Hydrolase</keyword>
<feature type="domain" description="PPM-type phosphatase" evidence="5">
    <location>
        <begin position="404"/>
        <end position="604"/>
    </location>
</feature>
<keyword evidence="4" id="KW-1133">Transmembrane helix</keyword>
<organism evidence="6 7">
    <name type="scientific">Agaribacillus aureus</name>
    <dbReference type="NCBI Taxonomy" id="3051825"/>
    <lineage>
        <taxon>Bacteria</taxon>
        <taxon>Pseudomonadati</taxon>
        <taxon>Bacteroidota</taxon>
        <taxon>Cytophagia</taxon>
        <taxon>Cytophagales</taxon>
        <taxon>Splendidivirgaceae</taxon>
        <taxon>Agaribacillus</taxon>
    </lineage>
</organism>
<reference evidence="6" key="1">
    <citation type="submission" date="2023-06" db="EMBL/GenBank/DDBJ databases">
        <title>Genomic of Agaribacillus aureum.</title>
        <authorList>
            <person name="Wang G."/>
        </authorList>
    </citation>
    <scope>NUCLEOTIDE SEQUENCE</scope>
    <source>
        <strain evidence="6">BMA12</strain>
    </source>
</reference>
<sequence length="610" mass="69217">MRNFFNAPNLFLICFMLITGIPSQGQDAKVQEFQKQLETALENHNYGKASFLSYEIAKIFVSRNDVSNAIKYFSQSASYGNKGEEPMLVYLAYQRLGVTYMDRKNNSKALHSFQKALKVAREMGKKEFISDGLIDVAVNYALLNRHKRSIGHLEEALALAIQIENEPMERTCCELLAEYHQLLGNDHKAVEYTAMIDKINDQKISEQKSGEQLKELAEKVEEADAEIDKTNSLLNRQSQELRRAEDNLLAVKYSLEATEGLLKSKEDSLSTAREISKNQRLQIDLLNKDKAISEMQIKEQEARLEHAAMVRNFIILAVLLAGSLVFVLIASYRKKIEANKEIDRKNQKINSSINYAKRIQEAMLHTSDLRDDLIPDSFILFRPRDTVSGDFYFISEIKSWYDPDVVIAAVDCTGHGIPGAFMSMIGMNSLNQIISQGEAHSDQILTTLNKTVNAALQQEATGNKDGMDVALCIYRKEKGIIEFSGAKNPLVYVQNNELFQIKGDVHPIGGLRKSKKKGDLKKTFKKHIVQIDQPTMIYLFSDGYQDQFGGEEGAKFMSKRFKKLLLEIHQKPVSDQKRILEETLEAWKGQTKQTDDILVMGIRLDNTMET</sequence>
<dbReference type="Gene3D" id="3.60.40.10">
    <property type="entry name" value="PPM-type phosphatase domain"/>
    <property type="match status" value="1"/>
</dbReference>
<proteinExistence type="predicted"/>
<evidence type="ECO:0000259" key="5">
    <source>
        <dbReference type="Pfam" id="PF07228"/>
    </source>
</evidence>
<accession>A0ABT8KYM0</accession>
<feature type="transmembrane region" description="Helical" evidence="4">
    <location>
        <begin position="313"/>
        <end position="332"/>
    </location>
</feature>
<feature type="repeat" description="TPR" evidence="2">
    <location>
        <begin position="90"/>
        <end position="123"/>
    </location>
</feature>
<name>A0ABT8KYM0_9BACT</name>
<dbReference type="RefSeq" id="WP_346755877.1">
    <property type="nucleotide sequence ID" value="NZ_JAUJEB010000001.1"/>
</dbReference>
<keyword evidence="7" id="KW-1185">Reference proteome</keyword>
<keyword evidence="2" id="KW-0802">TPR repeat</keyword>
<dbReference type="Proteomes" id="UP001172083">
    <property type="component" value="Unassembled WGS sequence"/>
</dbReference>
<dbReference type="InterPro" id="IPR011990">
    <property type="entry name" value="TPR-like_helical_dom_sf"/>
</dbReference>
<evidence type="ECO:0000256" key="2">
    <source>
        <dbReference type="PROSITE-ProRule" id="PRU00339"/>
    </source>
</evidence>
<dbReference type="EMBL" id="JAUJEB010000001">
    <property type="protein sequence ID" value="MDN5210533.1"/>
    <property type="molecule type" value="Genomic_DNA"/>
</dbReference>